<dbReference type="OrthoDB" id="10258888at2759"/>
<name>A0A9Q1HDJ8_HOLLE</name>
<dbReference type="Gene3D" id="3.10.20.90">
    <property type="entry name" value="Phosphatidylinositol 3-kinase Catalytic Subunit, Chain A, domain 1"/>
    <property type="match status" value="1"/>
</dbReference>
<dbReference type="EMBL" id="JAIZAY010000005">
    <property type="protein sequence ID" value="KAJ8041266.1"/>
    <property type="molecule type" value="Genomic_DNA"/>
</dbReference>
<feature type="region of interest" description="Disordered" evidence="2">
    <location>
        <begin position="432"/>
        <end position="454"/>
    </location>
</feature>
<dbReference type="Proteomes" id="UP001152320">
    <property type="component" value="Chromosome 5"/>
</dbReference>
<dbReference type="PROSITE" id="PS50053">
    <property type="entry name" value="UBIQUITIN_2"/>
    <property type="match status" value="1"/>
</dbReference>
<dbReference type="SMART" id="SM00248">
    <property type="entry name" value="ANK"/>
    <property type="match status" value="3"/>
</dbReference>
<keyword evidence="1" id="KW-0040">ANK repeat</keyword>
<proteinExistence type="predicted"/>
<reference evidence="4" key="1">
    <citation type="submission" date="2021-10" db="EMBL/GenBank/DDBJ databases">
        <title>Tropical sea cucumber genome reveals ecological adaptation and Cuvierian tubules defense mechanism.</title>
        <authorList>
            <person name="Chen T."/>
        </authorList>
    </citation>
    <scope>NUCLEOTIDE SEQUENCE</scope>
    <source>
        <strain evidence="4">Nanhai2018</strain>
        <tissue evidence="4">Muscle</tissue>
    </source>
</reference>
<dbReference type="InterPro" id="IPR029071">
    <property type="entry name" value="Ubiquitin-like_domsf"/>
</dbReference>
<feature type="region of interest" description="Disordered" evidence="2">
    <location>
        <begin position="374"/>
        <end position="393"/>
    </location>
</feature>
<protein>
    <submittedName>
        <fullName evidence="4">Ankyrin repeat domain-containing protein 60</fullName>
    </submittedName>
</protein>
<dbReference type="SMART" id="SM00213">
    <property type="entry name" value="UBQ"/>
    <property type="match status" value="1"/>
</dbReference>
<dbReference type="InterPro" id="IPR000626">
    <property type="entry name" value="Ubiquitin-like_dom"/>
</dbReference>
<gene>
    <name evidence="4" type="ORF">HOLleu_12035</name>
</gene>
<dbReference type="InterPro" id="IPR036770">
    <property type="entry name" value="Ankyrin_rpt-contain_sf"/>
</dbReference>
<dbReference type="Pfam" id="PF12796">
    <property type="entry name" value="Ank_2"/>
    <property type="match status" value="1"/>
</dbReference>
<dbReference type="InterPro" id="IPR002110">
    <property type="entry name" value="Ankyrin_rpt"/>
</dbReference>
<dbReference type="PROSITE" id="PS50088">
    <property type="entry name" value="ANK_REPEAT"/>
    <property type="match status" value="1"/>
</dbReference>
<evidence type="ECO:0000259" key="3">
    <source>
        <dbReference type="PROSITE" id="PS50053"/>
    </source>
</evidence>
<feature type="region of interest" description="Disordered" evidence="2">
    <location>
        <begin position="528"/>
        <end position="547"/>
    </location>
</feature>
<dbReference type="PANTHER" id="PTHR22677">
    <property type="entry name" value="ANKYRIN REPEAT DOMAIN-CONTAINING PROTEIN 60"/>
    <property type="match status" value="1"/>
</dbReference>
<dbReference type="SUPFAM" id="SSF54236">
    <property type="entry name" value="Ubiquitin-like"/>
    <property type="match status" value="1"/>
</dbReference>
<dbReference type="AlphaFoldDB" id="A0A9Q1HDJ8"/>
<sequence length="614" mass="69032">MKVGVRDASGRFLRSFDVRVKLPWDSVISLIVQHDMTVAELQSLIEVSSGIPCQLLELSFQSKHTLGEELTLRELHVMQGIQFKVTLPSAYGSLILSTVKGSITTAMNEISRFKTDSRKGFAKGIALFISAHKGHHHFVEKLLSLKADPDFKTRSLRTPLHIASAMGNISCVGSLLQFGASYALKDINGQTPLQVAFSCGHREIQRRIQMIQKSKNCQERFAGLTSSWSKSPRFPVSHLARTVSPVIALRELTIQPGPELTVTSIQDSNVKRSCRQQIESEGGSLDQQSSVEESEENLKNERGFRSSVNVLASSIYRNSRPKTAPPYTTKCTAVKSTDTTLSQSSSVIDYETRDNSVPFSVVTSDGVETAVQNAPGPCRQTSHKHSSSTVSKQEKTGRFPLFAYSTKASSVLKTSDRLWVIKSNRERLSVTPKRQAGIVRPSTAPPVRQRQPTAVGENELAFKEWLQNKTQGAKDDKMIKRVSMMVDEAFGRNNEVPLCEENNTSKSFRKGISHEEWRKRKSYEARIKSGGGGTVQSKETGGDQLLANKHERLKHCSVSQWFEEKRKEEKKQKSWKCRKQKFNRAYQEHRTQQAETAFSKWRLQKEWEEIARLT</sequence>
<dbReference type="InterPro" id="IPR039323">
    <property type="entry name" value="ANKRD_45/46/60"/>
</dbReference>
<feature type="compositionally biased region" description="Polar residues" evidence="2">
    <location>
        <begin position="279"/>
        <end position="291"/>
    </location>
</feature>
<dbReference type="SUPFAM" id="SSF48403">
    <property type="entry name" value="Ankyrin repeat"/>
    <property type="match status" value="1"/>
</dbReference>
<dbReference type="PROSITE" id="PS50297">
    <property type="entry name" value="ANK_REP_REGION"/>
    <property type="match status" value="1"/>
</dbReference>
<feature type="region of interest" description="Disordered" evidence="2">
    <location>
        <begin position="279"/>
        <end position="301"/>
    </location>
</feature>
<accession>A0A9Q1HDJ8</accession>
<evidence type="ECO:0000256" key="1">
    <source>
        <dbReference type="PROSITE-ProRule" id="PRU00023"/>
    </source>
</evidence>
<evidence type="ECO:0000256" key="2">
    <source>
        <dbReference type="SAM" id="MobiDB-lite"/>
    </source>
</evidence>
<evidence type="ECO:0000313" key="4">
    <source>
        <dbReference type="EMBL" id="KAJ8041266.1"/>
    </source>
</evidence>
<dbReference type="PANTHER" id="PTHR22677:SF3">
    <property type="entry name" value="ANKYRIN REPEAT DOMAIN-CONTAINING PROTEIN 60"/>
    <property type="match status" value="1"/>
</dbReference>
<feature type="repeat" description="ANK" evidence="1">
    <location>
        <begin position="155"/>
        <end position="187"/>
    </location>
</feature>
<keyword evidence="5" id="KW-1185">Reference proteome</keyword>
<evidence type="ECO:0000313" key="5">
    <source>
        <dbReference type="Proteomes" id="UP001152320"/>
    </source>
</evidence>
<organism evidence="4 5">
    <name type="scientific">Holothuria leucospilota</name>
    <name type="common">Black long sea cucumber</name>
    <name type="synonym">Mertensiothuria leucospilota</name>
    <dbReference type="NCBI Taxonomy" id="206669"/>
    <lineage>
        <taxon>Eukaryota</taxon>
        <taxon>Metazoa</taxon>
        <taxon>Echinodermata</taxon>
        <taxon>Eleutherozoa</taxon>
        <taxon>Echinozoa</taxon>
        <taxon>Holothuroidea</taxon>
        <taxon>Aspidochirotacea</taxon>
        <taxon>Aspidochirotida</taxon>
        <taxon>Holothuriidae</taxon>
        <taxon>Holothuria</taxon>
    </lineage>
</organism>
<dbReference type="Gene3D" id="1.25.40.20">
    <property type="entry name" value="Ankyrin repeat-containing domain"/>
    <property type="match status" value="1"/>
</dbReference>
<comment type="caution">
    <text evidence="4">The sequence shown here is derived from an EMBL/GenBank/DDBJ whole genome shotgun (WGS) entry which is preliminary data.</text>
</comment>
<feature type="domain" description="Ubiquitin-like" evidence="3">
    <location>
        <begin position="16"/>
        <end position="92"/>
    </location>
</feature>